<protein>
    <recommendedName>
        <fullName evidence="2">Halobacterial output domain-containing protein</fullName>
    </recommendedName>
</protein>
<organism evidence="3 4">
    <name type="scientific">Halogeometricum rufum</name>
    <dbReference type="NCBI Taxonomy" id="553469"/>
    <lineage>
        <taxon>Archaea</taxon>
        <taxon>Methanobacteriati</taxon>
        <taxon>Methanobacteriota</taxon>
        <taxon>Stenosarchaea group</taxon>
        <taxon>Halobacteria</taxon>
        <taxon>Halobacteriales</taxon>
        <taxon>Haloferacaceae</taxon>
        <taxon>Halogeometricum</taxon>
    </lineage>
</organism>
<name>A0A1I6IWH0_9EURY</name>
<dbReference type="Pfam" id="PF18545">
    <property type="entry name" value="HalOD1"/>
    <property type="match status" value="1"/>
</dbReference>
<proteinExistence type="predicted"/>
<dbReference type="OrthoDB" id="221929at2157"/>
<dbReference type="InterPro" id="IPR040624">
    <property type="entry name" value="HalOD1"/>
</dbReference>
<evidence type="ECO:0000313" key="3">
    <source>
        <dbReference type="EMBL" id="SFR71075.1"/>
    </source>
</evidence>
<dbReference type="STRING" id="553469.SAMN04487947_3789"/>
<evidence type="ECO:0000256" key="1">
    <source>
        <dbReference type="SAM" id="MobiDB-lite"/>
    </source>
</evidence>
<feature type="region of interest" description="Disordered" evidence="1">
    <location>
        <begin position="1"/>
        <end position="24"/>
    </location>
</feature>
<dbReference type="AlphaFoldDB" id="A0A1I6IWH0"/>
<accession>A0A1I6IWH0</accession>
<dbReference type="Proteomes" id="UP000198531">
    <property type="component" value="Unassembled WGS sequence"/>
</dbReference>
<sequence length="94" mass="10062">MDIERTSGGEVHSPNDSETDESVTSRLLHCVAALRGVDVVDLPPLGRTVDPEALDALFPPNGDGACSLSLWFAETRVTVDENGDVWANLPEEEG</sequence>
<feature type="domain" description="Halobacterial output" evidence="2">
    <location>
        <begin position="20"/>
        <end position="85"/>
    </location>
</feature>
<keyword evidence="4" id="KW-1185">Reference proteome</keyword>
<evidence type="ECO:0000313" key="4">
    <source>
        <dbReference type="Proteomes" id="UP000198531"/>
    </source>
</evidence>
<dbReference type="EMBL" id="FOYT01000005">
    <property type="protein sequence ID" value="SFR71075.1"/>
    <property type="molecule type" value="Genomic_DNA"/>
</dbReference>
<gene>
    <name evidence="3" type="ORF">SAMN04487947_3789</name>
</gene>
<reference evidence="4" key="1">
    <citation type="submission" date="2016-10" db="EMBL/GenBank/DDBJ databases">
        <authorList>
            <person name="Varghese N."/>
            <person name="Submissions S."/>
        </authorList>
    </citation>
    <scope>NUCLEOTIDE SEQUENCE [LARGE SCALE GENOMIC DNA]</scope>
    <source>
        <strain evidence="4">CGMCC 1.7736</strain>
    </source>
</reference>
<evidence type="ECO:0000259" key="2">
    <source>
        <dbReference type="Pfam" id="PF18545"/>
    </source>
</evidence>
<dbReference type="RefSeq" id="WP_089810582.1">
    <property type="nucleotide sequence ID" value="NZ_FOYT01000005.1"/>
</dbReference>